<dbReference type="EMBL" id="MTKO01000087">
    <property type="protein sequence ID" value="RWX44836.1"/>
    <property type="molecule type" value="Genomic_DNA"/>
</dbReference>
<dbReference type="InterPro" id="IPR012334">
    <property type="entry name" value="Pectin_lyas_fold"/>
</dbReference>
<dbReference type="SUPFAM" id="SSF51126">
    <property type="entry name" value="Pectin lyase-like"/>
    <property type="match status" value="1"/>
</dbReference>
<accession>A0A3S3QXD6</accession>
<dbReference type="InterPro" id="IPR022441">
    <property type="entry name" value="Para_beta_helix_rpt-2"/>
</dbReference>
<gene>
    <name evidence="3" type="ORF">H206_01268</name>
</gene>
<dbReference type="InterPro" id="IPR011050">
    <property type="entry name" value="Pectin_lyase_fold/virulence"/>
</dbReference>
<keyword evidence="4" id="KW-1185">Reference proteome</keyword>
<organism evidence="3 4">
    <name type="scientific">Candidatus Electrothrix aarhusensis</name>
    <dbReference type="NCBI Taxonomy" id="1859131"/>
    <lineage>
        <taxon>Bacteria</taxon>
        <taxon>Pseudomonadati</taxon>
        <taxon>Thermodesulfobacteriota</taxon>
        <taxon>Desulfobulbia</taxon>
        <taxon>Desulfobulbales</taxon>
        <taxon>Desulfobulbaceae</taxon>
        <taxon>Candidatus Electrothrix</taxon>
    </lineage>
</organism>
<proteinExistence type="predicted"/>
<dbReference type="Pfam" id="PF13229">
    <property type="entry name" value="Beta_helix"/>
    <property type="match status" value="1"/>
</dbReference>
<protein>
    <submittedName>
        <fullName evidence="3">Parallel beta-helix repeat (Two copies)</fullName>
    </submittedName>
</protein>
<dbReference type="Gene3D" id="2.160.20.10">
    <property type="entry name" value="Single-stranded right-handed beta-helix, Pectin lyase-like"/>
    <property type="match status" value="1"/>
</dbReference>
<dbReference type="AlphaFoldDB" id="A0A3S3QXD6"/>
<dbReference type="InterPro" id="IPR039448">
    <property type="entry name" value="Beta_helix"/>
</dbReference>
<evidence type="ECO:0000259" key="2">
    <source>
        <dbReference type="Pfam" id="PF13229"/>
    </source>
</evidence>
<comment type="caution">
    <text evidence="3">The sequence shown here is derived from an EMBL/GenBank/DDBJ whole genome shotgun (WGS) entry which is preliminary data.</text>
</comment>
<evidence type="ECO:0000313" key="3">
    <source>
        <dbReference type="EMBL" id="RWX44836.1"/>
    </source>
</evidence>
<evidence type="ECO:0000313" key="4">
    <source>
        <dbReference type="Proteomes" id="UP000287853"/>
    </source>
</evidence>
<feature type="compositionally biased region" description="Basic and acidic residues" evidence="1">
    <location>
        <begin position="232"/>
        <end position="247"/>
    </location>
</feature>
<reference evidence="3 4" key="1">
    <citation type="submission" date="2017-01" db="EMBL/GenBank/DDBJ databases">
        <title>The cable genome- insights into the physiology and evolution of filamentous bacteria capable of sulfide oxidation via long distance electron transfer.</title>
        <authorList>
            <person name="Schreiber L."/>
            <person name="Bjerg J.T."/>
            <person name="Boggild A."/>
            <person name="Van De Vossenberg J."/>
            <person name="Meysman F."/>
            <person name="Nielsen L.P."/>
            <person name="Schramm A."/>
            <person name="Kjeldsen K.U."/>
        </authorList>
    </citation>
    <scope>NUCLEOTIDE SEQUENCE [LARGE SCALE GENOMIC DNA]</scope>
    <source>
        <strain evidence="3">MCF</strain>
    </source>
</reference>
<dbReference type="NCBIfam" id="TIGR03804">
    <property type="entry name" value="para_beta_helix"/>
    <property type="match status" value="1"/>
</dbReference>
<feature type="region of interest" description="Disordered" evidence="1">
    <location>
        <begin position="213"/>
        <end position="256"/>
    </location>
</feature>
<dbReference type="Proteomes" id="UP000287853">
    <property type="component" value="Unassembled WGS sequence"/>
</dbReference>
<feature type="domain" description="Right handed beta helix" evidence="2">
    <location>
        <begin position="115"/>
        <end position="213"/>
    </location>
</feature>
<sequence>MGTAVFQRPLSRTFEDADNDGYSNLEEYRAGSDPTDAASTPIQCATTVPDDFTSIQAAANYVAITKFGGNVCVQPGTYVESKLKLKDGVYLVALSDDPAETIIDGNGKDDVITFHGVRVGGVIGFTLRNSKNKGNAAAINISGAKQMPLIARNIITDNKHGIRLQGNVMPLLINNTIVDNSGDGISAGGNDPAMILNNIVAFNKDDGIVGLGGNKGSKGSKGSNKGSKGNKGSKESKVGSKGNDKGSKGSKGKNTSGKATHDLFTLAYNDVYGNDGGNYVSLEAGQGGISLDPRFIDGYQLAGDSPCIGTGRALDGTAMDMGAYGGSTAQLINTAATAMLADTDQDGIDDAWEQLFFGNLTTANSTSDYDRDGYSDVQEYQNNLHRHVDPDGTAFDLTGANKQGGEGYEEVVEKKKVNFISAIINFLLSREKGTGAVQP</sequence>
<name>A0A3S3QXD6_9BACT</name>
<evidence type="ECO:0000256" key="1">
    <source>
        <dbReference type="SAM" id="MobiDB-lite"/>
    </source>
</evidence>